<feature type="compositionally biased region" description="Low complexity" evidence="1">
    <location>
        <begin position="56"/>
        <end position="67"/>
    </location>
</feature>
<gene>
    <name evidence="2" type="ordered locus">Gbem_1867</name>
</gene>
<dbReference type="STRING" id="404380.Gbem_1867"/>
<dbReference type="EMBL" id="CP001124">
    <property type="protein sequence ID" value="ACH38881.1"/>
    <property type="molecule type" value="Genomic_DNA"/>
</dbReference>
<evidence type="ECO:0000313" key="2">
    <source>
        <dbReference type="EMBL" id="ACH38881.1"/>
    </source>
</evidence>
<proteinExistence type="predicted"/>
<name>B5EB20_CITBB</name>
<keyword evidence="3" id="KW-1185">Reference proteome</keyword>
<feature type="region of interest" description="Disordered" evidence="1">
    <location>
        <begin position="53"/>
        <end position="74"/>
    </location>
</feature>
<dbReference type="OrthoDB" id="9969618at2"/>
<organism evidence="2 3">
    <name type="scientific">Citrifermentans bemidjiense (strain ATCC BAA-1014 / DSM 16622 / JCM 12645 / Bem)</name>
    <name type="common">Geobacter bemidjiensis</name>
    <dbReference type="NCBI Taxonomy" id="404380"/>
    <lineage>
        <taxon>Bacteria</taxon>
        <taxon>Pseudomonadati</taxon>
        <taxon>Thermodesulfobacteriota</taxon>
        <taxon>Desulfuromonadia</taxon>
        <taxon>Geobacterales</taxon>
        <taxon>Geobacteraceae</taxon>
        <taxon>Citrifermentans</taxon>
    </lineage>
</organism>
<reference evidence="2 3" key="1">
    <citation type="submission" date="2008-07" db="EMBL/GenBank/DDBJ databases">
        <title>Complete sequence of Geobacter bemidjiensis BEM.</title>
        <authorList>
            <consortium name="US DOE Joint Genome Institute"/>
            <person name="Lucas S."/>
            <person name="Copeland A."/>
            <person name="Lapidus A."/>
            <person name="Glavina del Rio T."/>
            <person name="Dalin E."/>
            <person name="Tice H."/>
            <person name="Bruce D."/>
            <person name="Goodwin L."/>
            <person name="Pitluck S."/>
            <person name="Kiss H."/>
            <person name="Brettin T."/>
            <person name="Detter J.C."/>
            <person name="Han C."/>
            <person name="Kuske C.R."/>
            <person name="Schmutz J."/>
            <person name="Larimer F."/>
            <person name="Land M."/>
            <person name="Hauser L."/>
            <person name="Kyrpides N."/>
            <person name="Lykidis A."/>
            <person name="Lovley D."/>
            <person name="Richardson P."/>
        </authorList>
    </citation>
    <scope>NUCLEOTIDE SEQUENCE [LARGE SCALE GENOMIC DNA]</scope>
    <source>
        <strain evidence="3">ATCC BAA-1014 / DSM 16622 / JCM 12645 / Bem</strain>
    </source>
</reference>
<protein>
    <submittedName>
        <fullName evidence="2">Uncharacterized protein</fullName>
    </submittedName>
</protein>
<sequence>MECPKCRAKVGIMSQTQTVSTGAVHSIKCFICGYWMQTWPTSRPLGAPLPSGRFGAGAAPSGATATSNETLTAL</sequence>
<dbReference type="KEGG" id="gbm:Gbem_1867"/>
<evidence type="ECO:0000256" key="1">
    <source>
        <dbReference type="SAM" id="MobiDB-lite"/>
    </source>
</evidence>
<dbReference type="Proteomes" id="UP000008825">
    <property type="component" value="Chromosome"/>
</dbReference>
<evidence type="ECO:0000313" key="3">
    <source>
        <dbReference type="Proteomes" id="UP000008825"/>
    </source>
</evidence>
<dbReference type="AlphaFoldDB" id="B5EB20"/>
<dbReference type="HOGENOM" id="CLU_2682537_0_0_7"/>
<reference evidence="2 3" key="2">
    <citation type="journal article" date="2010" name="BMC Genomics">
        <title>The genome of Geobacter bemidjiensis, exemplar for the subsurface clade of Geobacter species that predominate in Fe(III)-reducing subsurface environments.</title>
        <authorList>
            <person name="Aklujkar M."/>
            <person name="Young N.D."/>
            <person name="Holmes D."/>
            <person name="Chavan M."/>
            <person name="Risso C."/>
            <person name="Kiss H.E."/>
            <person name="Han C.S."/>
            <person name="Land M.L."/>
            <person name="Lovley D.R."/>
        </authorList>
    </citation>
    <scope>NUCLEOTIDE SEQUENCE [LARGE SCALE GENOMIC DNA]</scope>
    <source>
        <strain evidence="3">ATCC BAA-1014 / DSM 16622 / JCM 12645 / Bem</strain>
    </source>
</reference>
<dbReference type="RefSeq" id="WP_012530299.1">
    <property type="nucleotide sequence ID" value="NC_011146.1"/>
</dbReference>
<accession>B5EB20</accession>